<accession>A0A1H1Q056</accession>
<dbReference type="PANTHER" id="PTHR45726">
    <property type="entry name" value="LEUKOTRIENE A-4 HYDROLASE"/>
    <property type="match status" value="1"/>
</dbReference>
<organism evidence="3 4">
    <name type="scientific">Christiangramia echinicola</name>
    <dbReference type="NCBI Taxonomy" id="279359"/>
    <lineage>
        <taxon>Bacteria</taxon>
        <taxon>Pseudomonadati</taxon>
        <taxon>Bacteroidota</taxon>
        <taxon>Flavobacteriia</taxon>
        <taxon>Flavobacteriales</taxon>
        <taxon>Flavobacteriaceae</taxon>
        <taxon>Christiangramia</taxon>
    </lineage>
</organism>
<evidence type="ECO:0000313" key="3">
    <source>
        <dbReference type="EMBL" id="SDS16733.1"/>
    </source>
</evidence>
<dbReference type="InterPro" id="IPR027268">
    <property type="entry name" value="Peptidase_M4/M1_CTD_sf"/>
</dbReference>
<gene>
    <name evidence="3" type="ORF">SAMN04488552_2323</name>
</gene>
<dbReference type="EMBL" id="LT629745">
    <property type="protein sequence ID" value="SDS16733.1"/>
    <property type="molecule type" value="Genomic_DNA"/>
</dbReference>
<evidence type="ECO:0000313" key="4">
    <source>
        <dbReference type="Proteomes" id="UP000198858"/>
    </source>
</evidence>
<dbReference type="STRING" id="1250231.SAMN04488552_2323"/>
<dbReference type="SUPFAM" id="SSF63737">
    <property type="entry name" value="Leukotriene A4 hydrolase N-terminal domain"/>
    <property type="match status" value="1"/>
</dbReference>
<dbReference type="CDD" id="cd09603">
    <property type="entry name" value="M1_APN_like"/>
    <property type="match status" value="1"/>
</dbReference>
<dbReference type="InterPro" id="IPR034015">
    <property type="entry name" value="M1_LTA4H"/>
</dbReference>
<dbReference type="Gene3D" id="1.10.390.10">
    <property type="entry name" value="Neutral Protease Domain 2"/>
    <property type="match status" value="1"/>
</dbReference>
<dbReference type="GO" id="GO:0008237">
    <property type="term" value="F:metallopeptidase activity"/>
    <property type="evidence" value="ECO:0007669"/>
    <property type="project" value="InterPro"/>
</dbReference>
<keyword evidence="1" id="KW-0862">Zinc</keyword>
<dbReference type="Proteomes" id="UP000198858">
    <property type="component" value="Chromosome I"/>
</dbReference>
<dbReference type="RefSeq" id="WP_089662770.1">
    <property type="nucleotide sequence ID" value="NZ_LT629745.1"/>
</dbReference>
<reference evidence="3 4" key="1">
    <citation type="submission" date="2016-10" db="EMBL/GenBank/DDBJ databases">
        <authorList>
            <person name="Varghese N."/>
            <person name="Submissions S."/>
        </authorList>
    </citation>
    <scope>NUCLEOTIDE SEQUENCE [LARGE SCALE GENOMIC DNA]</scope>
    <source>
        <strain evidence="3 4">Mar_2010_102</strain>
    </source>
</reference>
<comment type="cofactor">
    <cofactor evidence="1">
        <name>Zn(2+)</name>
        <dbReference type="ChEBI" id="CHEBI:29105"/>
    </cofactor>
    <text evidence="1">Binds 1 zinc ion per subunit.</text>
</comment>
<dbReference type="SUPFAM" id="SSF55486">
    <property type="entry name" value="Metalloproteases ('zincins'), catalytic domain"/>
    <property type="match status" value="1"/>
</dbReference>
<dbReference type="Gene3D" id="2.60.40.1730">
    <property type="entry name" value="tricorn interacting facor f3 domain"/>
    <property type="match status" value="1"/>
</dbReference>
<keyword evidence="4" id="KW-1185">Reference proteome</keyword>
<feature type="binding site" evidence="1">
    <location>
        <position position="333"/>
    </location>
    <ligand>
        <name>Zn(2+)</name>
        <dbReference type="ChEBI" id="CHEBI:29105"/>
        <note>catalytic</note>
    </ligand>
</feature>
<name>A0A1H1Q056_9FLAO</name>
<dbReference type="InterPro" id="IPR014782">
    <property type="entry name" value="Peptidase_M1_dom"/>
</dbReference>
<feature type="domain" description="Peptidase M1 membrane alanine aminopeptidase" evidence="2">
    <location>
        <begin position="257"/>
        <end position="468"/>
    </location>
</feature>
<dbReference type="AlphaFoldDB" id="A0A1H1Q056"/>
<dbReference type="Pfam" id="PF01433">
    <property type="entry name" value="Peptidase_M1"/>
    <property type="match status" value="1"/>
</dbReference>
<proteinExistence type="predicted"/>
<dbReference type="PANTHER" id="PTHR45726:SF3">
    <property type="entry name" value="LEUKOTRIENE A-4 HYDROLASE"/>
    <property type="match status" value="1"/>
</dbReference>
<sequence>MNKLLFTLILLFSLNHLNSQVVGSNHSNYTEADTLRGSLRPERNSFDVQKYHLKLKVEPEKKSISGSNVISFEVLANMPVMQLDLFENMQIDSIIHGEKNLIYERRHNAVFIDFEKELSKGTTDSIEFFYHGNPVVAKNAPWDGGFVWDEDKNGNPWIGVAVQGTGASLWYPNKDHQSDEPEEAQMDIAVPNGLMNVSNGRLISEEDLGNGFTKWSWKVVNPINNYNIMINIGDYAHFSEKYNDLDLDYYVLSYNLEKAKEHFTEVKDMMACFYEKMGPYPFEEDGFKLVETPYLGMEHQSAVAYGNKYLKGYLGNDLSGTGIGLKWDFIIIHESGHEWYGNSITSRDIADMWIHEGFTSYTEAIYTECRWGKEEALEYIKGIRQNISNKSKIIGDYGVNSEGSGDMHYKGSNLLNTIRSIYDDDELWWNTLRDYTKTFKHQTITTADTESFFNKATQVDLEPVFNQYLRHSALPVLQLRQADDQILYRWKADVQDFKMPVDVIIDEEEIRFYATSEWQSYETGEELDELSVNDLEFYIETEILK</sequence>
<protein>
    <submittedName>
        <fullName evidence="3">Peptidase family M1</fullName>
    </submittedName>
</protein>
<evidence type="ECO:0000256" key="1">
    <source>
        <dbReference type="PIRSR" id="PIRSR634015-3"/>
    </source>
</evidence>
<dbReference type="GO" id="GO:0008270">
    <property type="term" value="F:zinc ion binding"/>
    <property type="evidence" value="ECO:0007669"/>
    <property type="project" value="InterPro"/>
</dbReference>
<keyword evidence="1" id="KW-0479">Metal-binding</keyword>
<dbReference type="InterPro" id="IPR042097">
    <property type="entry name" value="Aminopeptidase_N-like_N_sf"/>
</dbReference>
<evidence type="ECO:0000259" key="2">
    <source>
        <dbReference type="Pfam" id="PF01433"/>
    </source>
</evidence>
<feature type="binding site" evidence="1">
    <location>
        <position position="337"/>
    </location>
    <ligand>
        <name>Zn(2+)</name>
        <dbReference type="ChEBI" id="CHEBI:29105"/>
        <note>catalytic</note>
    </ligand>
</feature>
<feature type="binding site" evidence="1">
    <location>
        <position position="356"/>
    </location>
    <ligand>
        <name>Zn(2+)</name>
        <dbReference type="ChEBI" id="CHEBI:29105"/>
        <note>catalytic</note>
    </ligand>
</feature>